<dbReference type="Proteomes" id="UP000008311">
    <property type="component" value="Unassembled WGS sequence"/>
</dbReference>
<dbReference type="InterPro" id="IPR056789">
    <property type="entry name" value="LRR_R13L1-DRL21"/>
</dbReference>
<keyword evidence="11" id="KW-1185">Reference proteome</keyword>
<keyword evidence="1" id="KW-0433">Leucine-rich repeat</keyword>
<dbReference type="GO" id="GO:0051707">
    <property type="term" value="P:response to other organism"/>
    <property type="evidence" value="ECO:0007669"/>
    <property type="project" value="UniProtKB-ARBA"/>
</dbReference>
<dbReference type="InterPro" id="IPR027417">
    <property type="entry name" value="P-loop_NTPase"/>
</dbReference>
<evidence type="ECO:0000259" key="9">
    <source>
        <dbReference type="Pfam" id="PF25019"/>
    </source>
</evidence>
<feature type="domain" description="Disease resistance protein winged helix" evidence="8">
    <location>
        <begin position="437"/>
        <end position="509"/>
    </location>
</feature>
<evidence type="ECO:0000259" key="8">
    <source>
        <dbReference type="Pfam" id="PF23559"/>
    </source>
</evidence>
<dbReference type="GO" id="GO:0043531">
    <property type="term" value="F:ADP binding"/>
    <property type="evidence" value="ECO:0007669"/>
    <property type="project" value="InterPro"/>
</dbReference>
<dbReference type="SUPFAM" id="SSF52058">
    <property type="entry name" value="L domain-like"/>
    <property type="match status" value="1"/>
</dbReference>
<evidence type="ECO:0000256" key="5">
    <source>
        <dbReference type="ARBA" id="ARBA00022840"/>
    </source>
</evidence>
<dbReference type="Gene3D" id="1.10.10.10">
    <property type="entry name" value="Winged helix-like DNA-binding domain superfamily/Winged helix DNA-binding domain"/>
    <property type="match status" value="1"/>
</dbReference>
<feature type="domain" description="NB-ARC" evidence="6">
    <location>
        <begin position="198"/>
        <end position="352"/>
    </location>
</feature>
<gene>
    <name evidence="10" type="ORF">RCOM_1019160</name>
</gene>
<sequence length="940" mass="107779">MADALVSVVLQQLTSILQAEIQQEARLLFGGPEEVQKLTTALTAIRAVLNDAEKKQVKESSVQVWLEGLKAISYDLDDLLDEWNTKIYRPKIERIRKDKSLFSKKMVCFSPYLSPLFCFNQTVVHHDMGIKMKGIKERLDLIAIEKERYHFSLEGRSEEPERLETTPLIDVSEVRGRELDKDTLISKLCDDSLEEISPNGPGVVSIVGMGGMGKTTLAQLAFNDETVNTHFEHKIWVCVSESFDKTLIAKMIIEATEIHRPYLFWPELQRQLQNSVNGKKILLVLDDVRIDDFQIWEPLKVPLGSAALGSRILVTTRNERASMMMEACYRLSLGKLSPVDSWLLFSRFAFYGKSREDRCNLEATGRKIADRCKGLPLALKTLGSLMRFKETKQAWEDILDSELWEIEEVERGIFTPLLLSYYDLPSPMKRCFTYCAIFPKDYKMDKETLIHHWMAQGFLVPSGSMDMEQKGAEYFDNLAMRSFFQDLERDMDDPRKITCKMHEIVHDFAQFLTKNECLIIDVDERHISGLDMLHTRTRHLTLIGPMEYFHPSVYNFRNLRTLLVLQKEMLTVPGDLFRIRSIPGDLFNCLTSLRGLDLSHTLITRLPSEIGKLLHLRWLNLSKLDLEELPNTLSNLYNLQTLNLDRCKRLQRLPGGLGKLKNLRHLNLRETDCLNIFPQGIERLSNLRMLTKFVVSENKEGCNIAELKNLKYLRGHLEISRLEKVVDTDKAKEADLTNKHLQSLDLVFSFGVKEAMENVIEVLQPHPELEALQVYDYGGSIFPNWITLLTKLKHLRLLSCINCLQLPPLGKLPSLEKLLIGHFNSLKSVSAELLGIDPVTDVYCKESFVAFPKLNELTFRFMVEWENWEEITTSSAVAGSSSCSSCNVSAVTRRAMPCLRSLSLYDCPKLKAVPEYLHLLPLEELIITRCPILEQQRQSS</sequence>
<dbReference type="InterPro" id="IPR002182">
    <property type="entry name" value="NB-ARC"/>
</dbReference>
<reference evidence="11" key="1">
    <citation type="journal article" date="2010" name="Nat. Biotechnol.">
        <title>Draft genome sequence of the oilseed species Ricinus communis.</title>
        <authorList>
            <person name="Chan A.P."/>
            <person name="Crabtree J."/>
            <person name="Zhao Q."/>
            <person name="Lorenzi H."/>
            <person name="Orvis J."/>
            <person name="Puiu D."/>
            <person name="Melake-Berhan A."/>
            <person name="Jones K.M."/>
            <person name="Redman J."/>
            <person name="Chen G."/>
            <person name="Cahoon E.B."/>
            <person name="Gedil M."/>
            <person name="Stanke M."/>
            <person name="Haas B.J."/>
            <person name="Wortman J.R."/>
            <person name="Fraser-Liggett C.M."/>
            <person name="Ravel J."/>
            <person name="Rabinowicz P.D."/>
        </authorList>
    </citation>
    <scope>NUCLEOTIDE SEQUENCE [LARGE SCALE GENOMIC DNA]</scope>
    <source>
        <strain evidence="11">cv. Hale</strain>
    </source>
</reference>
<dbReference type="OrthoDB" id="5279713at2759"/>
<dbReference type="InParanoid" id="B9RWG1"/>
<dbReference type="PANTHER" id="PTHR36766:SF40">
    <property type="entry name" value="DISEASE RESISTANCE PROTEIN RGA3"/>
    <property type="match status" value="1"/>
</dbReference>
<evidence type="ECO:0000256" key="4">
    <source>
        <dbReference type="ARBA" id="ARBA00022821"/>
    </source>
</evidence>
<dbReference type="Pfam" id="PF18052">
    <property type="entry name" value="Rx_N"/>
    <property type="match status" value="1"/>
</dbReference>
<name>B9RWG1_RICCO</name>
<keyword evidence="3" id="KW-0547">Nucleotide-binding</keyword>
<dbReference type="CDD" id="cd14798">
    <property type="entry name" value="RX-CC_like"/>
    <property type="match status" value="1"/>
</dbReference>
<dbReference type="Pfam" id="PF25019">
    <property type="entry name" value="LRR_R13L1-DRL21"/>
    <property type="match status" value="1"/>
</dbReference>
<evidence type="ECO:0000313" key="10">
    <source>
        <dbReference type="EMBL" id="EEF44213.1"/>
    </source>
</evidence>
<dbReference type="Pfam" id="PF23559">
    <property type="entry name" value="WHD_DRP"/>
    <property type="match status" value="1"/>
</dbReference>
<protein>
    <submittedName>
        <fullName evidence="10">Leucine-rich repeat-containing protein, putative</fullName>
        <ecNumber evidence="10">3.1.3.16</ecNumber>
    </submittedName>
</protein>
<dbReference type="Gene3D" id="1.10.8.430">
    <property type="entry name" value="Helical domain of apoptotic protease-activating factors"/>
    <property type="match status" value="1"/>
</dbReference>
<dbReference type="Gene3D" id="3.40.50.300">
    <property type="entry name" value="P-loop containing nucleotide triphosphate hydrolases"/>
    <property type="match status" value="1"/>
</dbReference>
<evidence type="ECO:0000259" key="6">
    <source>
        <dbReference type="Pfam" id="PF00931"/>
    </source>
</evidence>
<organism evidence="10 11">
    <name type="scientific">Ricinus communis</name>
    <name type="common">Castor bean</name>
    <dbReference type="NCBI Taxonomy" id="3988"/>
    <lineage>
        <taxon>Eukaryota</taxon>
        <taxon>Viridiplantae</taxon>
        <taxon>Streptophyta</taxon>
        <taxon>Embryophyta</taxon>
        <taxon>Tracheophyta</taxon>
        <taxon>Spermatophyta</taxon>
        <taxon>Magnoliopsida</taxon>
        <taxon>eudicotyledons</taxon>
        <taxon>Gunneridae</taxon>
        <taxon>Pentapetalae</taxon>
        <taxon>rosids</taxon>
        <taxon>fabids</taxon>
        <taxon>Malpighiales</taxon>
        <taxon>Euphorbiaceae</taxon>
        <taxon>Acalyphoideae</taxon>
        <taxon>Acalypheae</taxon>
        <taxon>Ricinus</taxon>
    </lineage>
</organism>
<dbReference type="PRINTS" id="PR00364">
    <property type="entry name" value="DISEASERSIST"/>
</dbReference>
<keyword evidence="5" id="KW-0067">ATP-binding</keyword>
<evidence type="ECO:0000259" key="7">
    <source>
        <dbReference type="Pfam" id="PF18052"/>
    </source>
</evidence>
<dbReference type="InterPro" id="IPR042197">
    <property type="entry name" value="Apaf_helical"/>
</dbReference>
<evidence type="ECO:0000256" key="3">
    <source>
        <dbReference type="ARBA" id="ARBA00022741"/>
    </source>
</evidence>
<dbReference type="Gene3D" id="3.80.10.10">
    <property type="entry name" value="Ribonuclease Inhibitor"/>
    <property type="match status" value="2"/>
</dbReference>
<dbReference type="InterPro" id="IPR032675">
    <property type="entry name" value="LRR_dom_sf"/>
</dbReference>
<dbReference type="KEGG" id="rcu:8280648"/>
<dbReference type="EMBL" id="EQ973823">
    <property type="protein sequence ID" value="EEF44213.1"/>
    <property type="molecule type" value="Genomic_DNA"/>
</dbReference>
<dbReference type="GO" id="GO:0005524">
    <property type="term" value="F:ATP binding"/>
    <property type="evidence" value="ECO:0007669"/>
    <property type="project" value="UniProtKB-KW"/>
</dbReference>
<accession>B9RWG1</accession>
<keyword evidence="4" id="KW-0611">Plant defense</keyword>
<dbReference type="Pfam" id="PF00931">
    <property type="entry name" value="NB-ARC"/>
    <property type="match status" value="1"/>
</dbReference>
<proteinExistence type="predicted"/>
<dbReference type="FunFam" id="1.10.10.10:FF:000322">
    <property type="entry name" value="Probable disease resistance protein At1g63360"/>
    <property type="match status" value="1"/>
</dbReference>
<evidence type="ECO:0000256" key="1">
    <source>
        <dbReference type="ARBA" id="ARBA00022614"/>
    </source>
</evidence>
<dbReference type="InterPro" id="IPR058922">
    <property type="entry name" value="WHD_DRP"/>
</dbReference>
<dbReference type="Gene3D" id="1.20.5.4130">
    <property type="match status" value="1"/>
</dbReference>
<evidence type="ECO:0000313" key="11">
    <source>
        <dbReference type="Proteomes" id="UP000008311"/>
    </source>
</evidence>
<feature type="domain" description="Disease resistance N-terminal" evidence="7">
    <location>
        <begin position="6"/>
        <end position="96"/>
    </location>
</feature>
<feature type="domain" description="R13L1/DRL21-like LRR repeat region" evidence="9">
    <location>
        <begin position="704"/>
        <end position="822"/>
    </location>
</feature>
<dbReference type="PANTHER" id="PTHR36766">
    <property type="entry name" value="PLANT BROAD-SPECTRUM MILDEW RESISTANCE PROTEIN RPW8"/>
    <property type="match status" value="1"/>
</dbReference>
<keyword evidence="2" id="KW-0677">Repeat</keyword>
<dbReference type="InterPro" id="IPR041118">
    <property type="entry name" value="Rx_N"/>
</dbReference>
<dbReference type="GO" id="GO:0006952">
    <property type="term" value="P:defense response"/>
    <property type="evidence" value="ECO:0007669"/>
    <property type="project" value="UniProtKB-KW"/>
</dbReference>
<dbReference type="GO" id="GO:0004722">
    <property type="term" value="F:protein serine/threonine phosphatase activity"/>
    <property type="evidence" value="ECO:0007669"/>
    <property type="project" value="UniProtKB-EC"/>
</dbReference>
<dbReference type="InterPro" id="IPR038005">
    <property type="entry name" value="RX-like_CC"/>
</dbReference>
<evidence type="ECO:0000256" key="2">
    <source>
        <dbReference type="ARBA" id="ARBA00022737"/>
    </source>
</evidence>
<keyword evidence="10" id="KW-0378">Hydrolase</keyword>
<dbReference type="AlphaFoldDB" id="B9RWG1"/>
<dbReference type="SUPFAM" id="SSF52540">
    <property type="entry name" value="P-loop containing nucleoside triphosphate hydrolases"/>
    <property type="match status" value="1"/>
</dbReference>
<dbReference type="InterPro" id="IPR036388">
    <property type="entry name" value="WH-like_DNA-bd_sf"/>
</dbReference>
<dbReference type="SMART" id="SM00369">
    <property type="entry name" value="LRR_TYP"/>
    <property type="match status" value="2"/>
</dbReference>
<dbReference type="EC" id="3.1.3.16" evidence="10"/>
<dbReference type="eggNOG" id="KOG4658">
    <property type="taxonomic scope" value="Eukaryota"/>
</dbReference>
<dbReference type="InterPro" id="IPR003591">
    <property type="entry name" value="Leu-rich_rpt_typical-subtyp"/>
</dbReference>